<keyword evidence="3" id="KW-1185">Reference proteome</keyword>
<evidence type="ECO:0000313" key="3">
    <source>
        <dbReference type="Proteomes" id="UP000051952"/>
    </source>
</evidence>
<feature type="compositionally biased region" description="Low complexity" evidence="1">
    <location>
        <begin position="39"/>
        <end position="60"/>
    </location>
</feature>
<accession>A0A0S4J8K9</accession>
<proteinExistence type="predicted"/>
<dbReference type="AlphaFoldDB" id="A0A0S4J8K9"/>
<sequence length="879" mass="91770">MIPLEQLCAAHHGAELLMLRSGGEQQQQGQKLSKEDSQGGESEGATTTSTRRKSTSTTTSILFEESSVTTPTTLVDDKSSSSNLVDTPSQPTSQPKHADSSTVNNNNAAHQASSSSLSSSQRRKSSSTSSTTSPLLPSQSTKILCPFGPDCRFVHVCREELRARLLRLPHNKEEKPQPLDDIRKGQQNNAGGGSSGDNNETSAINNSVVIGSAVSARHSSAFDSEYEKVAEVDFTLMTPATPHNFAGKHFHSTSAAQAASPVTVATPQRHGGQSANTRTASVPAAGISLRVVIDDTPIVPMTSEGGPGVQSSGRDDSYHASTALPQYFQNHHQHHQHQDHCHNEGGGGAGPTPPFPYPHHNGLDSPGEFPPNFLNQHHYQFPMAAVSASVVGDLTSPDSAYLQPTHHQHQLRGSPTPQSHNPYLRGASSISPKGVGVTSQLQHQQSWMSQSFPSLSASDHHVRSSSLAAAGATNVTIVDDRHAVLSPGMLPPTPGRGGAQALMDESLTSPTGWASRSQQHQSRHVQQPASQPPAASLYRSDSDTASLFLSRTGGSGGSGGGDAMTPIGRAVGGCNQLSHPASSSSLFVRGDGSRVGAIMMATPSPRAASASSLSSTPVFGSGEDFVSGAGGAPSTAAAAAAPSSFGEDNTQKSSLLPFSGSHSYRPGSAISVTTTTDSPVTVVLSTKPSKHAASQLWLKRMNSAVASITTSPQTGKDIDMDSHAGSTFLRGGSGGFGGGGGGFTHRRSPREPPALLFASASVEELSLSTVPLQHHHRQHALGHQHHVQHQQHDAQSGFVQSGHQSYQRRASSHQSAGASRRASSATSSVASINLDADDASGAVARRFNEVTAAIQHTTRNPQSTSSATTTFLLDGDELQ</sequence>
<feature type="compositionally biased region" description="Low complexity" evidence="1">
    <location>
        <begin position="515"/>
        <end position="527"/>
    </location>
</feature>
<evidence type="ECO:0000256" key="1">
    <source>
        <dbReference type="SAM" id="MobiDB-lite"/>
    </source>
</evidence>
<feature type="compositionally biased region" description="Polar residues" evidence="1">
    <location>
        <begin position="80"/>
        <end position="112"/>
    </location>
</feature>
<dbReference type="EMBL" id="CYKH01001302">
    <property type="protein sequence ID" value="CUG86442.1"/>
    <property type="molecule type" value="Genomic_DNA"/>
</dbReference>
<feature type="compositionally biased region" description="Low complexity" evidence="1">
    <location>
        <begin position="113"/>
        <end position="141"/>
    </location>
</feature>
<name>A0A0S4J8K9_BODSA</name>
<feature type="compositionally biased region" description="Polar residues" evidence="1">
    <location>
        <begin position="797"/>
        <end position="807"/>
    </location>
</feature>
<feature type="region of interest" description="Disordered" evidence="1">
    <location>
        <begin position="330"/>
        <end position="365"/>
    </location>
</feature>
<feature type="region of interest" description="Disordered" evidence="1">
    <location>
        <begin position="640"/>
        <end position="660"/>
    </location>
</feature>
<dbReference type="Proteomes" id="UP000051952">
    <property type="component" value="Unassembled WGS sequence"/>
</dbReference>
<feature type="region of interest" description="Disordered" evidence="1">
    <location>
        <begin position="168"/>
        <end position="202"/>
    </location>
</feature>
<evidence type="ECO:0000313" key="2">
    <source>
        <dbReference type="EMBL" id="CUG86442.1"/>
    </source>
</evidence>
<feature type="region of interest" description="Disordered" evidence="1">
    <location>
        <begin position="507"/>
        <end position="540"/>
    </location>
</feature>
<feature type="compositionally biased region" description="Polar residues" evidence="1">
    <location>
        <begin position="263"/>
        <end position="279"/>
    </location>
</feature>
<organism evidence="2 3">
    <name type="scientific">Bodo saltans</name>
    <name type="common">Flagellated protozoan</name>
    <dbReference type="NCBI Taxonomy" id="75058"/>
    <lineage>
        <taxon>Eukaryota</taxon>
        <taxon>Discoba</taxon>
        <taxon>Euglenozoa</taxon>
        <taxon>Kinetoplastea</taxon>
        <taxon>Metakinetoplastina</taxon>
        <taxon>Eubodonida</taxon>
        <taxon>Bodonidae</taxon>
        <taxon>Bodo</taxon>
    </lineage>
</organism>
<feature type="compositionally biased region" description="Basic residues" evidence="1">
    <location>
        <begin position="773"/>
        <end position="789"/>
    </location>
</feature>
<feature type="region of interest" description="Disordered" evidence="1">
    <location>
        <begin position="772"/>
        <end position="828"/>
    </location>
</feature>
<dbReference type="VEuPathDB" id="TriTrypDB:BSAL_93150"/>
<feature type="region of interest" description="Disordered" evidence="1">
    <location>
        <begin position="257"/>
        <end position="279"/>
    </location>
</feature>
<gene>
    <name evidence="2" type="ORF">BSAL_93150</name>
</gene>
<feature type="compositionally biased region" description="Polar residues" evidence="1">
    <location>
        <begin position="647"/>
        <end position="660"/>
    </location>
</feature>
<reference evidence="3" key="1">
    <citation type="submission" date="2015-09" db="EMBL/GenBank/DDBJ databases">
        <authorList>
            <consortium name="Pathogen Informatics"/>
        </authorList>
    </citation>
    <scope>NUCLEOTIDE SEQUENCE [LARGE SCALE GENOMIC DNA]</scope>
    <source>
        <strain evidence="3">Lake Konstanz</strain>
    </source>
</reference>
<feature type="compositionally biased region" description="Polar residues" evidence="1">
    <location>
        <begin position="854"/>
        <end position="871"/>
    </location>
</feature>
<feature type="compositionally biased region" description="Low complexity" evidence="1">
    <location>
        <begin position="808"/>
        <end position="828"/>
    </location>
</feature>
<protein>
    <submittedName>
        <fullName evidence="2">Uncharacterized protein</fullName>
    </submittedName>
</protein>
<feature type="region of interest" description="Disordered" evidence="1">
    <location>
        <begin position="854"/>
        <end position="879"/>
    </location>
</feature>
<feature type="region of interest" description="Disordered" evidence="1">
    <location>
        <begin position="21"/>
        <end position="141"/>
    </location>
</feature>
<feature type="compositionally biased region" description="Basic and acidic residues" evidence="1">
    <location>
        <begin position="170"/>
        <end position="184"/>
    </location>
</feature>